<reference evidence="2" key="1">
    <citation type="journal article" date="2017" name="Genome Biol.">
        <title>Comparative genomics reveals high biological diversity and specific adaptations in the industrially and medically important fungal genus Aspergillus.</title>
        <authorList>
            <person name="de Vries R.P."/>
            <person name="Riley R."/>
            <person name="Wiebenga A."/>
            <person name="Aguilar-Osorio G."/>
            <person name="Amillis S."/>
            <person name="Uchima C.A."/>
            <person name="Anderluh G."/>
            <person name="Asadollahi M."/>
            <person name="Askin M."/>
            <person name="Barry K."/>
            <person name="Battaglia E."/>
            <person name="Bayram O."/>
            <person name="Benocci T."/>
            <person name="Braus-Stromeyer S.A."/>
            <person name="Caldana C."/>
            <person name="Canovas D."/>
            <person name="Cerqueira G.C."/>
            <person name="Chen F."/>
            <person name="Chen W."/>
            <person name="Choi C."/>
            <person name="Clum A."/>
            <person name="Dos Santos R.A."/>
            <person name="Damasio A.R."/>
            <person name="Diallinas G."/>
            <person name="Emri T."/>
            <person name="Fekete E."/>
            <person name="Flipphi M."/>
            <person name="Freyberg S."/>
            <person name="Gallo A."/>
            <person name="Gournas C."/>
            <person name="Habgood R."/>
            <person name="Hainaut M."/>
            <person name="Harispe M.L."/>
            <person name="Henrissat B."/>
            <person name="Hilden K.S."/>
            <person name="Hope R."/>
            <person name="Hossain A."/>
            <person name="Karabika E."/>
            <person name="Karaffa L."/>
            <person name="Karanyi Z."/>
            <person name="Krasevec N."/>
            <person name="Kuo A."/>
            <person name="Kusch H."/>
            <person name="LaButti K."/>
            <person name="Lagendijk E.L."/>
            <person name="Lapidus A."/>
            <person name="Levasseur A."/>
            <person name="Lindquist E."/>
            <person name="Lipzen A."/>
            <person name="Logrieco A.F."/>
            <person name="MacCabe A."/>
            <person name="Maekelae M.R."/>
            <person name="Malavazi I."/>
            <person name="Melin P."/>
            <person name="Meyer V."/>
            <person name="Mielnichuk N."/>
            <person name="Miskei M."/>
            <person name="Molnar A.P."/>
            <person name="Mule G."/>
            <person name="Ngan C.Y."/>
            <person name="Orejas M."/>
            <person name="Orosz E."/>
            <person name="Ouedraogo J.P."/>
            <person name="Overkamp K.M."/>
            <person name="Park H.-S."/>
            <person name="Perrone G."/>
            <person name="Piumi F."/>
            <person name="Punt P.J."/>
            <person name="Ram A.F."/>
            <person name="Ramon A."/>
            <person name="Rauscher S."/>
            <person name="Record E."/>
            <person name="Riano-Pachon D.M."/>
            <person name="Robert V."/>
            <person name="Roehrig J."/>
            <person name="Ruller R."/>
            <person name="Salamov A."/>
            <person name="Salih N.S."/>
            <person name="Samson R.A."/>
            <person name="Sandor E."/>
            <person name="Sanguinetti M."/>
            <person name="Schuetze T."/>
            <person name="Sepcic K."/>
            <person name="Shelest E."/>
            <person name="Sherlock G."/>
            <person name="Sophianopoulou V."/>
            <person name="Squina F.M."/>
            <person name="Sun H."/>
            <person name="Susca A."/>
            <person name="Todd R.B."/>
            <person name="Tsang A."/>
            <person name="Unkles S.E."/>
            <person name="van de Wiele N."/>
            <person name="van Rossen-Uffink D."/>
            <person name="Oliveira J.V."/>
            <person name="Vesth T.C."/>
            <person name="Visser J."/>
            <person name="Yu J.-H."/>
            <person name="Zhou M."/>
            <person name="Andersen M.R."/>
            <person name="Archer D.B."/>
            <person name="Baker S.E."/>
            <person name="Benoit I."/>
            <person name="Brakhage A.A."/>
            <person name="Braus G.H."/>
            <person name="Fischer R."/>
            <person name="Frisvad J.C."/>
            <person name="Goldman G.H."/>
            <person name="Houbraken J."/>
            <person name="Oakley B."/>
            <person name="Pocsi I."/>
            <person name="Scazzocchio C."/>
            <person name="Seiboth B."/>
            <person name="vanKuyk P.A."/>
            <person name="Wortman J."/>
            <person name="Dyer P.S."/>
            <person name="Grigoriev I.V."/>
        </authorList>
    </citation>
    <scope>NUCLEOTIDE SEQUENCE [LARGE SCALE GENOMIC DNA]</scope>
    <source>
        <strain evidence="2">CBS 106.47</strain>
    </source>
</reference>
<name>A0A1M3TIK9_ASPLC</name>
<proteinExistence type="predicted"/>
<gene>
    <name evidence="1" type="ORF">ASPFODRAFT_606716</name>
</gene>
<dbReference type="OrthoDB" id="4508971at2759"/>
<dbReference type="EMBL" id="KV878241">
    <property type="protein sequence ID" value="OJZ86605.1"/>
    <property type="molecule type" value="Genomic_DNA"/>
</dbReference>
<evidence type="ECO:0000313" key="2">
    <source>
        <dbReference type="Proteomes" id="UP000184063"/>
    </source>
</evidence>
<accession>A0A1M3TIK9</accession>
<organism evidence="1 2">
    <name type="scientific">Aspergillus luchuensis (strain CBS 106.47)</name>
    <dbReference type="NCBI Taxonomy" id="1137211"/>
    <lineage>
        <taxon>Eukaryota</taxon>
        <taxon>Fungi</taxon>
        <taxon>Dikarya</taxon>
        <taxon>Ascomycota</taxon>
        <taxon>Pezizomycotina</taxon>
        <taxon>Eurotiomycetes</taxon>
        <taxon>Eurotiomycetidae</taxon>
        <taxon>Eurotiales</taxon>
        <taxon>Aspergillaceae</taxon>
        <taxon>Aspergillus</taxon>
        <taxon>Aspergillus subgen. Circumdati</taxon>
    </lineage>
</organism>
<sequence length="210" mass="23814">MESLFVFVLYKCISGLHSTVLEYEIYQPNVFIYAWGSFLTATTHPRGRLPYIFACSCCRLVRAATLLNITLLDVSSHLGNYEDVDSYFIHCPEAAQPTITFLGTVCEREGQLNNRPTLLHYHLQSTVYHTSNHTHYTFPLTAYFKSSQHGVNFPSLSINTQIFITGHIFGLTKEHQQLAIITEDVPFLPALPQSMPTTLSSILGKRQRLE</sequence>
<protein>
    <submittedName>
        <fullName evidence="1">Uncharacterized protein</fullName>
    </submittedName>
</protein>
<dbReference type="AlphaFoldDB" id="A0A1M3TIK9"/>
<evidence type="ECO:0000313" key="1">
    <source>
        <dbReference type="EMBL" id="OJZ86605.1"/>
    </source>
</evidence>
<dbReference type="VEuPathDB" id="FungiDB:ASPFODRAFT_606716"/>
<dbReference type="Proteomes" id="UP000184063">
    <property type="component" value="Unassembled WGS sequence"/>
</dbReference>